<proteinExistence type="predicted"/>
<dbReference type="PANTHER" id="PTHR33744">
    <property type="entry name" value="CARBOHYDRATE DIACID REGULATOR"/>
    <property type="match status" value="1"/>
</dbReference>
<dbReference type="PANTHER" id="PTHR33744:SF15">
    <property type="entry name" value="CARBOHYDRATE DIACID REGULATOR"/>
    <property type="match status" value="1"/>
</dbReference>
<evidence type="ECO:0000313" key="2">
    <source>
        <dbReference type="EMBL" id="SLK14743.1"/>
    </source>
</evidence>
<evidence type="ECO:0000259" key="1">
    <source>
        <dbReference type="Pfam" id="PF13556"/>
    </source>
</evidence>
<name>A0A1U6J3A5_9CLOT</name>
<accession>A0A1U6J3A5</accession>
<organism evidence="2 3">
    <name type="scientific">Clostridium chauvoei JF4335</name>
    <dbReference type="NCBI Taxonomy" id="1351755"/>
    <lineage>
        <taxon>Bacteria</taxon>
        <taxon>Bacillati</taxon>
        <taxon>Bacillota</taxon>
        <taxon>Clostridia</taxon>
        <taxon>Eubacteriales</taxon>
        <taxon>Clostridiaceae</taxon>
        <taxon>Clostridium</taxon>
    </lineage>
</organism>
<dbReference type="Proteomes" id="UP000190476">
    <property type="component" value="Chromosome I"/>
</dbReference>
<dbReference type="InterPro" id="IPR042070">
    <property type="entry name" value="PucR_C-HTH_sf"/>
</dbReference>
<dbReference type="InterPro" id="IPR025736">
    <property type="entry name" value="PucR_C-HTH_dom"/>
</dbReference>
<gene>
    <name evidence="2" type="ORF">CCH01_07450</name>
</gene>
<dbReference type="GeneID" id="66301097"/>
<dbReference type="InterPro" id="IPR051448">
    <property type="entry name" value="CdaR-like_regulators"/>
</dbReference>
<dbReference type="AlphaFoldDB" id="A0A1U6J3A5"/>
<sequence>MDNFKILLKEMCEKTNLYCKLTNNKGDAIFNNLKVDSKTIIKKIRINNIIYRLYITEENENLKDFIEFTLNKFMEKSNTIQLLLQGEKSWNNFKNTILEKRGKLFIIDCNNKEEVFKILRNSYADEDVLIEEVFNQIILIGDLDEEKEHGLSLRESIIQNTGEKVYISVSNLDGTYNGLLKGYRKAKQAIDTGKALKIVPETYISSEMEIENIIHNLKNEYSKQLKDEYEEICKSLNNELILTIEEILRCNFSLTQASKNLYIHRNTLIYRVEKIKKETGYDIRNFKEATYLYVLYINSKRID</sequence>
<protein>
    <submittedName>
        <fullName evidence="2">Putative transcriptional regulator, PucR family</fullName>
    </submittedName>
</protein>
<dbReference type="STRING" id="1351755.CCH01_07450"/>
<keyword evidence="3" id="KW-1185">Reference proteome</keyword>
<dbReference type="OrthoDB" id="9792148at2"/>
<dbReference type="EMBL" id="LT799839">
    <property type="protein sequence ID" value="SLK14743.1"/>
    <property type="molecule type" value="Genomic_DNA"/>
</dbReference>
<feature type="domain" description="PucR C-terminal helix-turn-helix" evidence="1">
    <location>
        <begin position="241"/>
        <end position="294"/>
    </location>
</feature>
<evidence type="ECO:0000313" key="3">
    <source>
        <dbReference type="Proteomes" id="UP000190476"/>
    </source>
</evidence>
<dbReference type="Gene3D" id="1.10.10.2840">
    <property type="entry name" value="PucR C-terminal helix-turn-helix domain"/>
    <property type="match status" value="1"/>
</dbReference>
<dbReference type="RefSeq" id="WP_079481189.1">
    <property type="nucleotide sequence ID" value="NZ_CBML010000006.1"/>
</dbReference>
<reference evidence="3" key="1">
    <citation type="submission" date="2017-03" db="EMBL/GenBank/DDBJ databases">
        <authorList>
            <person name="Falquet L."/>
            <person name="Falquet L."/>
        </authorList>
    </citation>
    <scope>NUCLEOTIDE SEQUENCE [LARGE SCALE GENOMIC DNA]</scope>
</reference>
<dbReference type="Pfam" id="PF13556">
    <property type="entry name" value="HTH_30"/>
    <property type="match status" value="1"/>
</dbReference>